<reference evidence="3" key="1">
    <citation type="submission" date="2022-11" db="UniProtKB">
        <authorList>
            <consortium name="WormBaseParasite"/>
        </authorList>
    </citation>
    <scope>IDENTIFICATION</scope>
</reference>
<evidence type="ECO:0000256" key="1">
    <source>
        <dbReference type="SAM" id="MobiDB-lite"/>
    </source>
</evidence>
<sequence>MSEAMQDVMFRRTKAVRCNLYMLGEAVDKTVIADGEVPPLYTHHGGKAWFFIDNPKRLLHFVFCSKIDRKRSPASECADSHDSNHHDYPESKHATF</sequence>
<evidence type="ECO:0000313" key="3">
    <source>
        <dbReference type="WBParaSite" id="PDA_v2.g21823.t1"/>
    </source>
</evidence>
<name>A0A914PUB0_9BILA</name>
<dbReference type="Proteomes" id="UP000887578">
    <property type="component" value="Unplaced"/>
</dbReference>
<feature type="region of interest" description="Disordered" evidence="1">
    <location>
        <begin position="73"/>
        <end position="96"/>
    </location>
</feature>
<dbReference type="AlphaFoldDB" id="A0A914PUB0"/>
<keyword evidence="2" id="KW-1185">Reference proteome</keyword>
<accession>A0A914PUB0</accession>
<protein>
    <submittedName>
        <fullName evidence="3">Uncharacterized protein</fullName>
    </submittedName>
</protein>
<evidence type="ECO:0000313" key="2">
    <source>
        <dbReference type="Proteomes" id="UP000887578"/>
    </source>
</evidence>
<dbReference type="WBParaSite" id="PDA_v2.g21823.t1">
    <property type="protein sequence ID" value="PDA_v2.g21823.t1"/>
    <property type="gene ID" value="PDA_v2.g21823"/>
</dbReference>
<organism evidence="2 3">
    <name type="scientific">Panagrolaimus davidi</name>
    <dbReference type="NCBI Taxonomy" id="227884"/>
    <lineage>
        <taxon>Eukaryota</taxon>
        <taxon>Metazoa</taxon>
        <taxon>Ecdysozoa</taxon>
        <taxon>Nematoda</taxon>
        <taxon>Chromadorea</taxon>
        <taxon>Rhabditida</taxon>
        <taxon>Tylenchina</taxon>
        <taxon>Panagrolaimomorpha</taxon>
        <taxon>Panagrolaimoidea</taxon>
        <taxon>Panagrolaimidae</taxon>
        <taxon>Panagrolaimus</taxon>
    </lineage>
</organism>
<proteinExistence type="predicted"/>